<dbReference type="SUPFAM" id="SSF51126">
    <property type="entry name" value="Pectin lyase-like"/>
    <property type="match status" value="1"/>
</dbReference>
<evidence type="ECO:0000259" key="3">
    <source>
        <dbReference type="Pfam" id="PF17433"/>
    </source>
</evidence>
<dbReference type="OrthoDB" id="406508at2759"/>
<evidence type="ECO:0008006" key="6">
    <source>
        <dbReference type="Google" id="ProtNLM"/>
    </source>
</evidence>
<evidence type="ECO:0000313" key="5">
    <source>
        <dbReference type="Proteomes" id="UP001152049"/>
    </source>
</evidence>
<dbReference type="InterPro" id="IPR023226">
    <property type="entry name" value="Glyco_hydro_49_N_dom"/>
</dbReference>
<dbReference type="Pfam" id="PF17433">
    <property type="entry name" value="Glyco_hydro_49N"/>
    <property type="match status" value="1"/>
</dbReference>
<dbReference type="InterPro" id="IPR011050">
    <property type="entry name" value="Pectin_lyase_fold/virulence"/>
</dbReference>
<feature type="domain" description="Glycoside hydrolase family 49 C-terminal" evidence="2">
    <location>
        <begin position="504"/>
        <end position="626"/>
    </location>
</feature>
<keyword evidence="1" id="KW-0732">Signal</keyword>
<gene>
    <name evidence="4" type="ORF">NW762_014463</name>
</gene>
<evidence type="ECO:0000256" key="1">
    <source>
        <dbReference type="SAM" id="SignalP"/>
    </source>
</evidence>
<evidence type="ECO:0000313" key="4">
    <source>
        <dbReference type="EMBL" id="KAJ4244607.1"/>
    </source>
</evidence>
<dbReference type="Pfam" id="PF18841">
    <property type="entry name" value="B_solenoid_dext"/>
    <property type="match status" value="1"/>
</dbReference>
<reference evidence="4" key="1">
    <citation type="submission" date="2022-09" db="EMBL/GenBank/DDBJ databases">
        <title>Fusarium specimens isolated from Avocado Roots.</title>
        <authorList>
            <person name="Stajich J."/>
            <person name="Roper C."/>
            <person name="Heimlech-Rivalta G."/>
        </authorList>
    </citation>
    <scope>NUCLEOTIDE SEQUENCE</scope>
    <source>
        <strain evidence="4">CF00136</strain>
    </source>
</reference>
<dbReference type="InterPro" id="IPR012334">
    <property type="entry name" value="Pectin_lyas_fold"/>
</dbReference>
<feature type="chain" id="PRO_5040810264" description="Dextranase" evidence="1">
    <location>
        <begin position="22"/>
        <end position="628"/>
    </location>
</feature>
<dbReference type="Pfam" id="PF03718">
    <property type="entry name" value="Glyco_hydro_49"/>
    <property type="match status" value="1"/>
</dbReference>
<dbReference type="InterPro" id="IPR041274">
    <property type="entry name" value="IPU_b_solenoid"/>
</dbReference>
<accession>A0A9W8RIW3</accession>
<dbReference type="GO" id="GO:0004553">
    <property type="term" value="F:hydrolase activity, hydrolyzing O-glycosyl compounds"/>
    <property type="evidence" value="ECO:0007669"/>
    <property type="project" value="InterPro"/>
</dbReference>
<dbReference type="InterPro" id="IPR005192">
    <property type="entry name" value="Glyco_hydro_49_C"/>
</dbReference>
<dbReference type="EMBL" id="JAOQAZ010000050">
    <property type="protein sequence ID" value="KAJ4244607.1"/>
    <property type="molecule type" value="Genomic_DNA"/>
</dbReference>
<comment type="caution">
    <text evidence="4">The sequence shown here is derived from an EMBL/GenBank/DDBJ whole genome shotgun (WGS) entry which is preliminary data.</text>
</comment>
<dbReference type="Pfam" id="PF18783">
    <property type="entry name" value="IPU_b_solenoid"/>
    <property type="match status" value="1"/>
</dbReference>
<organism evidence="4 5">
    <name type="scientific">Fusarium torreyae</name>
    <dbReference type="NCBI Taxonomy" id="1237075"/>
    <lineage>
        <taxon>Eukaryota</taxon>
        <taxon>Fungi</taxon>
        <taxon>Dikarya</taxon>
        <taxon>Ascomycota</taxon>
        <taxon>Pezizomycotina</taxon>
        <taxon>Sordariomycetes</taxon>
        <taxon>Hypocreomycetidae</taxon>
        <taxon>Hypocreales</taxon>
        <taxon>Nectriaceae</taxon>
        <taxon>Fusarium</taxon>
    </lineage>
</organism>
<dbReference type="Gene3D" id="2.160.20.10">
    <property type="entry name" value="Single-stranded right-handed beta-helix, Pectin lyase-like"/>
    <property type="match status" value="1"/>
</dbReference>
<sequence length="628" mass="70783">MRLNSSWAIGLLSVLSFEAHGHLMHHKRASTRTADSSDLKTWWHETGEINTKTPVKPGNVRQSHMYNIQVATTSHPDEFYDSFVYESIPRNGNGNLYDPNQPGYFCGSDAPCSADDQISIEADIGVDMAWTQYLSDKDVIVRVTRRDDGPVDPSNVTIRPTSLGFDMKRNGNALLITVPFSKNGQRFSVEFKDNLWEYRRKNLDSDSEYVQNKNPQGAHYVSSYNDSDNPVVGVEPLNALMIFMSPFPSSDKIPDLDSAYKVPKGLVKDLDQVQNSVVYFAPGVYWLTGSAQAILSSKTTWVYIAPGAYVKGAIQYMSSSLDLRATGFGVLSGEQYVYQANTRHDFKNTKDDDSSVKMWRAQAARGAKWTMHGITLNAPPFNSMDFYGDDLSSFSVDVSDYKQVGAFFGQTDGIQMYPGSYVRDVFYHVGDDAIKTYYSNVKCERMTVWKTNNAPIVQWGWHARDIDNVVVNAVDIIHTRYISQGKLWPRALVASAAYYLDQESTRTADTSKGASNFLFSNWRCEGICPALFGFNPLENIDTMVFKNIWIEKFHPRPMLVGTSTLRVFTDQSGKAITLGENSPNKLGLIIEDFKVGDAKISMANDNWRDDQDGRLNIDGHWWNRWTVR</sequence>
<evidence type="ECO:0000259" key="2">
    <source>
        <dbReference type="Pfam" id="PF03718"/>
    </source>
</evidence>
<dbReference type="Proteomes" id="UP001152049">
    <property type="component" value="Unassembled WGS sequence"/>
</dbReference>
<dbReference type="InterPro" id="IPR035953">
    <property type="entry name" value="Dextranase_N-ter"/>
</dbReference>
<dbReference type="SUPFAM" id="SSF101596">
    <property type="entry name" value="Dextranase, N-terminal domain"/>
    <property type="match status" value="1"/>
</dbReference>
<dbReference type="InterPro" id="IPR041402">
    <property type="entry name" value="B_solenoid_dext"/>
</dbReference>
<feature type="domain" description="Glycoside hydrolase family 49 N-terminal" evidence="3">
    <location>
        <begin position="31"/>
        <end position="247"/>
    </location>
</feature>
<feature type="signal peptide" evidence="1">
    <location>
        <begin position="1"/>
        <end position="21"/>
    </location>
</feature>
<keyword evidence="5" id="KW-1185">Reference proteome</keyword>
<dbReference type="AlphaFoldDB" id="A0A9W8RIW3"/>
<dbReference type="Gene3D" id="2.60.350.10">
    <property type="entry name" value="Dextranase, N-terminal"/>
    <property type="match status" value="1"/>
</dbReference>
<protein>
    <recommendedName>
        <fullName evidence="6">Dextranase</fullName>
    </recommendedName>
</protein>
<proteinExistence type="predicted"/>
<name>A0A9W8RIW3_9HYPO</name>